<feature type="active site" description="Proton acceptor" evidence="4">
    <location>
        <position position="159"/>
    </location>
</feature>
<protein>
    <submittedName>
        <fullName evidence="6">Patatin family protein</fullName>
    </submittedName>
</protein>
<feature type="active site" description="Nucleophile" evidence="4">
    <location>
        <position position="39"/>
    </location>
</feature>
<name>A0ABT4D4L5_9CLOT</name>
<dbReference type="EMBL" id="JAPQFJ010000001">
    <property type="protein sequence ID" value="MCY6957128.1"/>
    <property type="molecule type" value="Genomic_DNA"/>
</dbReference>
<feature type="short sequence motif" description="GXGXXG" evidence="4">
    <location>
        <begin position="10"/>
        <end position="15"/>
    </location>
</feature>
<feature type="short sequence motif" description="DGA/G" evidence="4">
    <location>
        <begin position="159"/>
        <end position="161"/>
    </location>
</feature>
<dbReference type="RefSeq" id="WP_268059486.1">
    <property type="nucleotide sequence ID" value="NZ_JAPQFJ010000001.1"/>
</dbReference>
<evidence type="ECO:0000313" key="7">
    <source>
        <dbReference type="Proteomes" id="UP001144612"/>
    </source>
</evidence>
<keyword evidence="2 4" id="KW-0442">Lipid degradation</keyword>
<dbReference type="InterPro" id="IPR016035">
    <property type="entry name" value="Acyl_Trfase/lysoPLipase"/>
</dbReference>
<dbReference type="Gene3D" id="3.40.1090.10">
    <property type="entry name" value="Cytosolic phospholipase A2 catalytic domain"/>
    <property type="match status" value="1"/>
</dbReference>
<dbReference type="PANTHER" id="PTHR14226:SF25">
    <property type="entry name" value="PHOSPHOESTERASE"/>
    <property type="match status" value="1"/>
</dbReference>
<proteinExistence type="predicted"/>
<comment type="caution">
    <text evidence="6">The sequence shown here is derived from an EMBL/GenBank/DDBJ whole genome shotgun (WGS) entry which is preliminary data.</text>
</comment>
<reference evidence="6" key="1">
    <citation type="submission" date="2022-12" db="EMBL/GenBank/DDBJ databases">
        <title>Clostridium sp. nov., isolated from industrial wastewater.</title>
        <authorList>
            <person name="Jiayan W."/>
        </authorList>
    </citation>
    <scope>NUCLEOTIDE SEQUENCE</scope>
    <source>
        <strain evidence="6">ZC22-4</strain>
    </source>
</reference>
<keyword evidence="7" id="KW-1185">Reference proteome</keyword>
<dbReference type="Pfam" id="PF19890">
    <property type="entry name" value="DUF6363"/>
    <property type="match status" value="1"/>
</dbReference>
<evidence type="ECO:0000256" key="1">
    <source>
        <dbReference type="ARBA" id="ARBA00022801"/>
    </source>
</evidence>
<evidence type="ECO:0000313" key="6">
    <source>
        <dbReference type="EMBL" id="MCY6957128.1"/>
    </source>
</evidence>
<dbReference type="InterPro" id="IPR002641">
    <property type="entry name" value="PNPLA_dom"/>
</dbReference>
<feature type="domain" description="PNPLA" evidence="5">
    <location>
        <begin position="6"/>
        <end position="172"/>
    </location>
</feature>
<dbReference type="Proteomes" id="UP001144612">
    <property type="component" value="Unassembled WGS sequence"/>
</dbReference>
<evidence type="ECO:0000256" key="2">
    <source>
        <dbReference type="ARBA" id="ARBA00022963"/>
    </source>
</evidence>
<keyword evidence="1 4" id="KW-0378">Hydrolase</keyword>
<evidence type="ECO:0000259" key="5">
    <source>
        <dbReference type="PROSITE" id="PS51635"/>
    </source>
</evidence>
<sequence>MKNIGLVLEGGGMRGLYTAGILDYFMEKNLYFPYVVAVSAGACNATSYISKQKERNKRINIHYIKDPRYLSYRNLIREKSIFGMDFLFNEIPNKLEPFDFEAFKSSNQKFIIGTTDCKTGKTVYFDKDECKDILKVIRASSSIPLLAPVVELEEQRLLDGGVTDSIPIKKAKQDGMERNIIVLTRNNGYRKEPYKFKTLVRRVYKKYPLLAEAIFNRHDMYNTTLDYIEELEKKNEVFVFRPSKPLKVDRLEKKSERLEELYEMGYVDAKESYEKMVKWIGK</sequence>
<dbReference type="SUPFAM" id="SSF52151">
    <property type="entry name" value="FabD/lysophospholipase-like"/>
    <property type="match status" value="1"/>
</dbReference>
<dbReference type="CDD" id="cd07208">
    <property type="entry name" value="Pat_hypo_Ecoli_yjju_like"/>
    <property type="match status" value="1"/>
</dbReference>
<gene>
    <name evidence="6" type="ORF">OW729_00765</name>
</gene>
<accession>A0ABT4D4L5</accession>
<evidence type="ECO:0000256" key="4">
    <source>
        <dbReference type="PROSITE-ProRule" id="PRU01161"/>
    </source>
</evidence>
<dbReference type="InterPro" id="IPR045943">
    <property type="entry name" value="DUF6363"/>
</dbReference>
<evidence type="ECO:0000256" key="3">
    <source>
        <dbReference type="ARBA" id="ARBA00023098"/>
    </source>
</evidence>
<comment type="caution">
    <text evidence="4">Lacks conserved residue(s) required for the propagation of feature annotation.</text>
</comment>
<dbReference type="PROSITE" id="PS51635">
    <property type="entry name" value="PNPLA"/>
    <property type="match status" value="1"/>
</dbReference>
<dbReference type="InterPro" id="IPR037483">
    <property type="entry name" value="YjjU-like"/>
</dbReference>
<dbReference type="InterPro" id="IPR050301">
    <property type="entry name" value="NTE"/>
</dbReference>
<keyword evidence="3 4" id="KW-0443">Lipid metabolism</keyword>
<dbReference type="Pfam" id="PF01734">
    <property type="entry name" value="Patatin"/>
    <property type="match status" value="1"/>
</dbReference>
<organism evidence="6 7">
    <name type="scientific">Clostridium brassicae</name>
    <dbReference type="NCBI Taxonomy" id="2999072"/>
    <lineage>
        <taxon>Bacteria</taxon>
        <taxon>Bacillati</taxon>
        <taxon>Bacillota</taxon>
        <taxon>Clostridia</taxon>
        <taxon>Eubacteriales</taxon>
        <taxon>Clostridiaceae</taxon>
        <taxon>Clostridium</taxon>
    </lineage>
</organism>
<dbReference type="PANTHER" id="PTHR14226">
    <property type="entry name" value="NEUROPATHY TARGET ESTERASE/SWISS CHEESE D.MELANOGASTER"/>
    <property type="match status" value="1"/>
</dbReference>